<accession>A0A645GUY1</accession>
<gene>
    <name evidence="1" type="ORF">SDC9_175268</name>
</gene>
<sequence length="52" mass="5990">MLDRQDAMGRFVLVCFNVKTKRILFTERVQGKSGGFGLRNYWVAPLANIMKL</sequence>
<organism evidence="1">
    <name type="scientific">bioreactor metagenome</name>
    <dbReference type="NCBI Taxonomy" id="1076179"/>
    <lineage>
        <taxon>unclassified sequences</taxon>
        <taxon>metagenomes</taxon>
        <taxon>ecological metagenomes</taxon>
    </lineage>
</organism>
<comment type="caution">
    <text evidence="1">The sequence shown here is derived from an EMBL/GenBank/DDBJ whole genome shotgun (WGS) entry which is preliminary data.</text>
</comment>
<name>A0A645GUY1_9ZZZZ</name>
<evidence type="ECO:0000313" key="1">
    <source>
        <dbReference type="EMBL" id="MPN27834.1"/>
    </source>
</evidence>
<protein>
    <submittedName>
        <fullName evidence="1">Uncharacterized protein</fullName>
    </submittedName>
</protein>
<proteinExistence type="predicted"/>
<reference evidence="1" key="1">
    <citation type="submission" date="2019-08" db="EMBL/GenBank/DDBJ databases">
        <authorList>
            <person name="Kucharzyk K."/>
            <person name="Murdoch R.W."/>
            <person name="Higgins S."/>
            <person name="Loffler F."/>
        </authorList>
    </citation>
    <scope>NUCLEOTIDE SEQUENCE</scope>
</reference>
<dbReference type="AlphaFoldDB" id="A0A645GUY1"/>
<dbReference type="EMBL" id="VSSQ01077860">
    <property type="protein sequence ID" value="MPN27834.1"/>
    <property type="molecule type" value="Genomic_DNA"/>
</dbReference>